<name>A0AAP0QHJ4_9ROSI</name>
<evidence type="ECO:0000256" key="1">
    <source>
        <dbReference type="SAM" id="MobiDB-lite"/>
    </source>
</evidence>
<reference evidence="2 3" key="1">
    <citation type="submission" date="2024-05" db="EMBL/GenBank/DDBJ databases">
        <title>Haplotype-resolved chromosome-level genome assembly of Huyou (Citrus changshanensis).</title>
        <authorList>
            <person name="Miao C."/>
            <person name="Chen W."/>
            <person name="Wu Y."/>
            <person name="Wang L."/>
            <person name="Zhao S."/>
            <person name="Grierson D."/>
            <person name="Xu C."/>
            <person name="Chen K."/>
        </authorList>
    </citation>
    <scope>NUCLEOTIDE SEQUENCE [LARGE SCALE GENOMIC DNA]</scope>
    <source>
        <strain evidence="2">01-14</strain>
        <tissue evidence="2">Leaf</tissue>
    </source>
</reference>
<feature type="region of interest" description="Disordered" evidence="1">
    <location>
        <begin position="86"/>
        <end position="129"/>
    </location>
</feature>
<evidence type="ECO:0000313" key="2">
    <source>
        <dbReference type="EMBL" id="KAK9183202.1"/>
    </source>
</evidence>
<keyword evidence="3" id="KW-1185">Reference proteome</keyword>
<dbReference type="AlphaFoldDB" id="A0AAP0QHJ4"/>
<organism evidence="2 3">
    <name type="scientific">Citrus x changshan-huyou</name>
    <dbReference type="NCBI Taxonomy" id="2935761"/>
    <lineage>
        <taxon>Eukaryota</taxon>
        <taxon>Viridiplantae</taxon>
        <taxon>Streptophyta</taxon>
        <taxon>Embryophyta</taxon>
        <taxon>Tracheophyta</taxon>
        <taxon>Spermatophyta</taxon>
        <taxon>Magnoliopsida</taxon>
        <taxon>eudicotyledons</taxon>
        <taxon>Gunneridae</taxon>
        <taxon>Pentapetalae</taxon>
        <taxon>rosids</taxon>
        <taxon>malvids</taxon>
        <taxon>Sapindales</taxon>
        <taxon>Rutaceae</taxon>
        <taxon>Aurantioideae</taxon>
        <taxon>Citrus</taxon>
    </lineage>
</organism>
<gene>
    <name evidence="2" type="ORF">WN944_026351</name>
</gene>
<proteinExistence type="predicted"/>
<sequence>MEETTNIQELSERFKELQNSVAIMNQNYVTLNYQVMGLQGHMLEEITRAKVSMTQIIEKINALEKTNKKVANSRCDIGELSVESENKITTQEELSASAKDEPPTSETPTTAELVKNDKREKEKMMPKKEEKGLSILEKRKRQYLSYVKYLLEKKNPEKWLYIASQQNLNKAIIFPGADPKFVRGLYDQGLIYCIYPGRTCREVEALPMAILESARTYFGITRAEQIYIRFYSTIPEFVGEEVIKAEHIVKIGITREPIIGNHVVQEFNEEQQLRIMTAKRALGYKIMYNELKEILRSEEIPWVYTSGKANELLIYSQSKVSQSTPKKQVIESWFNVLAKAQMTMSEETAQHFCQLMKKEIMHKCDFCEEKEDVTSSQSYDEDGIFIPTTT</sequence>
<comment type="caution">
    <text evidence="2">The sequence shown here is derived from an EMBL/GenBank/DDBJ whole genome shotgun (WGS) entry which is preliminary data.</text>
</comment>
<accession>A0AAP0QHJ4</accession>
<evidence type="ECO:0000313" key="3">
    <source>
        <dbReference type="Proteomes" id="UP001428341"/>
    </source>
</evidence>
<dbReference type="EMBL" id="JBCGBO010000024">
    <property type="protein sequence ID" value="KAK9183202.1"/>
    <property type="molecule type" value="Genomic_DNA"/>
</dbReference>
<protein>
    <submittedName>
        <fullName evidence="2">Uncharacterized protein</fullName>
    </submittedName>
</protein>
<dbReference type="Proteomes" id="UP001428341">
    <property type="component" value="Unassembled WGS sequence"/>
</dbReference>
<feature type="compositionally biased region" description="Basic and acidic residues" evidence="1">
    <location>
        <begin position="114"/>
        <end position="129"/>
    </location>
</feature>